<accession>A0ABP5GXK4</accession>
<proteinExistence type="predicted"/>
<feature type="compositionally biased region" description="Basic and acidic residues" evidence="1">
    <location>
        <begin position="38"/>
        <end position="55"/>
    </location>
</feature>
<keyword evidence="2" id="KW-1133">Transmembrane helix</keyword>
<evidence type="ECO:0000313" key="4">
    <source>
        <dbReference type="EMBL" id="GAA2055570.1"/>
    </source>
</evidence>
<feature type="domain" description="DUF1707" evidence="3">
    <location>
        <begin position="50"/>
        <end position="102"/>
    </location>
</feature>
<dbReference type="EMBL" id="BAAAQN010000062">
    <property type="protein sequence ID" value="GAA2055570.1"/>
    <property type="molecule type" value="Genomic_DNA"/>
</dbReference>
<feature type="compositionally biased region" description="Basic residues" evidence="1">
    <location>
        <begin position="211"/>
        <end position="228"/>
    </location>
</feature>
<comment type="caution">
    <text evidence="4">The sequence shown here is derived from an EMBL/GenBank/DDBJ whole genome shotgun (WGS) entry which is preliminary data.</text>
</comment>
<sequence length="228" mass="24881">MSLGRPLVTLAVLGSASHESRSLTQGRARLGESVDDNGESRVDSDKRQRMRASDSERQEVVEVLKVALDDGRLRMDEYVDRMEKAYEAVTVGDLALLHDDLPHELVPLKRTPAPEMPVAPAPMYSEPAPVPLGPPPVPATGIRGAYAELPGGLKVLWTVWFAAVSINVVVWLLVGLTSMSFPYPWPLWVAGPAGAALWGISAPTLQAKRAREAKRRRQGLPPKKQKRG</sequence>
<feature type="transmembrane region" description="Helical" evidence="2">
    <location>
        <begin position="155"/>
        <end position="173"/>
    </location>
</feature>
<evidence type="ECO:0000313" key="5">
    <source>
        <dbReference type="Proteomes" id="UP001500751"/>
    </source>
</evidence>
<name>A0ABP5GXK4_9ACTN</name>
<evidence type="ECO:0000256" key="1">
    <source>
        <dbReference type="SAM" id="MobiDB-lite"/>
    </source>
</evidence>
<keyword evidence="2" id="KW-0812">Transmembrane</keyword>
<dbReference type="PANTHER" id="PTHR40763">
    <property type="entry name" value="MEMBRANE PROTEIN-RELATED"/>
    <property type="match status" value="1"/>
</dbReference>
<dbReference type="Proteomes" id="UP001500751">
    <property type="component" value="Unassembled WGS sequence"/>
</dbReference>
<evidence type="ECO:0000259" key="3">
    <source>
        <dbReference type="Pfam" id="PF08044"/>
    </source>
</evidence>
<organism evidence="4 5">
    <name type="scientific">Catenulispora yoronensis</name>
    <dbReference type="NCBI Taxonomy" id="450799"/>
    <lineage>
        <taxon>Bacteria</taxon>
        <taxon>Bacillati</taxon>
        <taxon>Actinomycetota</taxon>
        <taxon>Actinomycetes</taxon>
        <taxon>Catenulisporales</taxon>
        <taxon>Catenulisporaceae</taxon>
        <taxon>Catenulispora</taxon>
    </lineage>
</organism>
<keyword evidence="5" id="KW-1185">Reference proteome</keyword>
<protein>
    <submittedName>
        <fullName evidence="4">DUF1707 domain-containing protein</fullName>
    </submittedName>
</protein>
<dbReference type="InterPro" id="IPR012551">
    <property type="entry name" value="DUF1707_SHOCT-like"/>
</dbReference>
<evidence type="ECO:0000256" key="2">
    <source>
        <dbReference type="SAM" id="Phobius"/>
    </source>
</evidence>
<gene>
    <name evidence="4" type="ORF">GCM10009839_75300</name>
</gene>
<dbReference type="Pfam" id="PF08044">
    <property type="entry name" value="DUF1707"/>
    <property type="match status" value="1"/>
</dbReference>
<feature type="region of interest" description="Disordered" evidence="1">
    <location>
        <begin position="208"/>
        <end position="228"/>
    </location>
</feature>
<keyword evidence="2" id="KW-0472">Membrane</keyword>
<feature type="transmembrane region" description="Helical" evidence="2">
    <location>
        <begin position="185"/>
        <end position="207"/>
    </location>
</feature>
<feature type="region of interest" description="Disordered" evidence="1">
    <location>
        <begin position="18"/>
        <end position="55"/>
    </location>
</feature>
<dbReference type="PANTHER" id="PTHR40763:SF4">
    <property type="entry name" value="DUF1707 DOMAIN-CONTAINING PROTEIN"/>
    <property type="match status" value="1"/>
</dbReference>
<reference evidence="5" key="1">
    <citation type="journal article" date="2019" name="Int. J. Syst. Evol. Microbiol.">
        <title>The Global Catalogue of Microorganisms (GCM) 10K type strain sequencing project: providing services to taxonomists for standard genome sequencing and annotation.</title>
        <authorList>
            <consortium name="The Broad Institute Genomics Platform"/>
            <consortium name="The Broad Institute Genome Sequencing Center for Infectious Disease"/>
            <person name="Wu L."/>
            <person name="Ma J."/>
        </authorList>
    </citation>
    <scope>NUCLEOTIDE SEQUENCE [LARGE SCALE GENOMIC DNA]</scope>
    <source>
        <strain evidence="5">JCM 16014</strain>
    </source>
</reference>